<name>Q3LW04_BIGNA</name>
<dbReference type="CDD" id="cd03217">
    <property type="entry name" value="ABC_FeS_Assembly"/>
    <property type="match status" value="1"/>
</dbReference>
<dbReference type="PANTHER" id="PTHR43204:SF1">
    <property type="entry name" value="ABC TRANSPORTER I FAMILY MEMBER 6, CHLOROPLASTIC"/>
    <property type="match status" value="1"/>
</dbReference>
<evidence type="ECO:0000256" key="2">
    <source>
        <dbReference type="ARBA" id="ARBA00022840"/>
    </source>
</evidence>
<dbReference type="GeneID" id="5788321"/>
<evidence type="ECO:0000259" key="3">
    <source>
        <dbReference type="PROSITE" id="PS50893"/>
    </source>
</evidence>
<dbReference type="InterPro" id="IPR003593">
    <property type="entry name" value="AAA+_ATPase"/>
</dbReference>
<dbReference type="GO" id="GO:0016887">
    <property type="term" value="F:ATP hydrolysis activity"/>
    <property type="evidence" value="ECO:0007669"/>
    <property type="project" value="InterPro"/>
</dbReference>
<evidence type="ECO:0000313" key="5">
    <source>
        <dbReference type="Proteomes" id="UP000243425"/>
    </source>
</evidence>
<dbReference type="Pfam" id="PF00005">
    <property type="entry name" value="ABC_tran"/>
    <property type="match status" value="1"/>
</dbReference>
<dbReference type="InterPro" id="IPR017871">
    <property type="entry name" value="ABC_transporter-like_CS"/>
</dbReference>
<dbReference type="InterPro" id="IPR027417">
    <property type="entry name" value="P-loop_NTPase"/>
</dbReference>
<dbReference type="AlphaFoldDB" id="Q3LW04"/>
<reference evidence="4 5" key="1">
    <citation type="journal article" date="2006" name="Proc. Natl. Acad. Sci. U.S.A.">
        <title>Complete nucleotide sequence of the chlorarachniophyte nucleomorph: nature's smallest nucleus.</title>
        <authorList>
            <person name="Gilson P.R."/>
            <person name="Su V."/>
            <person name="Slamovits C.H."/>
            <person name="Reith M.E."/>
            <person name="Keeling P.J."/>
            <person name="McFadden G.I."/>
        </authorList>
    </citation>
    <scope>NUCLEOTIDE SEQUENCE [LARGE SCALE GENOMIC DNA]</scope>
    <source>
        <strain evidence="5">CCMP621</strain>
    </source>
</reference>
<dbReference type="PANTHER" id="PTHR43204">
    <property type="entry name" value="ABC TRANSPORTER I FAMILY MEMBER 6, CHLOROPLASTIC"/>
    <property type="match status" value="1"/>
</dbReference>
<geneLocation type="nucleomorph" evidence="4"/>
<dbReference type="SUPFAM" id="SSF52540">
    <property type="entry name" value="P-loop containing nucleoside triphosphate hydrolases"/>
    <property type="match status" value="1"/>
</dbReference>
<dbReference type="InterPro" id="IPR010230">
    <property type="entry name" value="FeS-cluster_ATPase_SufC"/>
</dbReference>
<dbReference type="RefSeq" id="XP_001712974.1">
    <property type="nucleotide sequence ID" value="XM_001712922.1"/>
</dbReference>
<dbReference type="PROSITE" id="PS00211">
    <property type="entry name" value="ABC_TRANSPORTER_1"/>
    <property type="match status" value="1"/>
</dbReference>
<keyword evidence="2" id="KW-0067">ATP-binding</keyword>
<dbReference type="SMART" id="SM00382">
    <property type="entry name" value="AAA"/>
    <property type="match status" value="1"/>
</dbReference>
<dbReference type="NCBIfam" id="TIGR01978">
    <property type="entry name" value="sufC"/>
    <property type="match status" value="1"/>
</dbReference>
<feature type="domain" description="ABC transporter" evidence="3">
    <location>
        <begin position="23"/>
        <end position="267"/>
    </location>
</feature>
<keyword evidence="1" id="KW-0547">Nucleotide-binding</keyword>
<proteinExistence type="predicted"/>
<protein>
    <submittedName>
        <fullName evidence="4">Ycf16</fullName>
    </submittedName>
</protein>
<dbReference type="EMBL" id="DQ158858">
    <property type="protein sequence ID" value="ABA27362.1"/>
    <property type="molecule type" value="Genomic_DNA"/>
</dbReference>
<dbReference type="PROSITE" id="PS50893">
    <property type="entry name" value="ABC_TRANSPORTER_2"/>
    <property type="match status" value="1"/>
</dbReference>
<accession>Q3LW04</accession>
<sequence length="268" mass="30101">MRRVNAFSKSISSEKVLDNINKLKISDLSIILKSNNTKIVENLNLTVNPGEIHVLMGRNGSGKSTLSKTIVGHPSYEVIDGSITYKNIDITQIDASLRALNGIFMCFQSPVEIQGVKNLDFLRKISNSRRKFLSQPIFDPLDFYSFISDKIESVGLDNTFLTRNVNEGFSGGEKKRNEMLQLITVQADFCIFDEIDSGLDIDSIKNLVDIISTLRNRGVGMIIITHYNKLIDLVRPDYVHILKNGKIIKSGDMELSKIIEREGFDAIN</sequence>
<dbReference type="GO" id="GO:0005524">
    <property type="term" value="F:ATP binding"/>
    <property type="evidence" value="ECO:0007669"/>
    <property type="project" value="UniProtKB-KW"/>
</dbReference>
<evidence type="ECO:0000256" key="1">
    <source>
        <dbReference type="ARBA" id="ARBA00022741"/>
    </source>
</evidence>
<dbReference type="InterPro" id="IPR003439">
    <property type="entry name" value="ABC_transporter-like_ATP-bd"/>
</dbReference>
<dbReference type="Proteomes" id="UP000243425">
    <property type="component" value="Nucleomorph 3"/>
</dbReference>
<evidence type="ECO:0000313" key="4">
    <source>
        <dbReference type="EMBL" id="ABA27362.1"/>
    </source>
</evidence>
<gene>
    <name evidence="4" type="primary">ycf16</name>
</gene>
<dbReference type="Gene3D" id="3.40.50.300">
    <property type="entry name" value="P-loop containing nucleotide triphosphate hydrolases"/>
    <property type="match status" value="1"/>
</dbReference>
<keyword evidence="4" id="KW-0542">Nucleomorph</keyword>
<organism evidence="4 5">
    <name type="scientific">Bigelowiella natans</name>
    <name type="common">Pedinomonas minutissima</name>
    <name type="synonym">Chlorarachnion sp. (strain CCMP621)</name>
    <dbReference type="NCBI Taxonomy" id="227086"/>
    <lineage>
        <taxon>Eukaryota</taxon>
        <taxon>Sar</taxon>
        <taxon>Rhizaria</taxon>
        <taxon>Cercozoa</taxon>
        <taxon>Chlorarachniophyceae</taxon>
        <taxon>Bigelowiella</taxon>
    </lineage>
</organism>